<keyword evidence="4 6" id="KW-0067">ATP-binding</keyword>
<evidence type="ECO:0000256" key="1">
    <source>
        <dbReference type="ARBA" id="ARBA00005417"/>
    </source>
</evidence>
<evidence type="ECO:0000313" key="6">
    <source>
        <dbReference type="EMBL" id="MDQ0361315.1"/>
    </source>
</evidence>
<dbReference type="SUPFAM" id="SSF52540">
    <property type="entry name" value="P-loop containing nucleoside triphosphate hydrolases"/>
    <property type="match status" value="1"/>
</dbReference>
<keyword evidence="2" id="KW-0813">Transport</keyword>
<gene>
    <name evidence="6" type="ORF">J2S15_002062</name>
</gene>
<accession>A0ABU0E352</accession>
<keyword evidence="7" id="KW-1185">Reference proteome</keyword>
<dbReference type="CDD" id="cd03230">
    <property type="entry name" value="ABC_DR_subfamily_A"/>
    <property type="match status" value="1"/>
</dbReference>
<sequence length="286" mass="32824">MIKINNLLVKYKNLTALEVRELEFQDGIAYGIVGENGAGKTTMFKSITNIITNYDGEIYIDDQLVKKQNEVLASVGIVLDGMSVYADRTGWFNIRYFAGLRNCYDEAYAIELAQELDIYGVLDKKVKTYSYGMQKKLILLIAILSKPKYLILDEPFRGLDFETVKWFKEYLLKLRDTGTTLLISSHVRNDLETLCQKVHVISRGRIVDFLDLEEESKAMIRLIDTTNNQRATQIMRDMEFVFDEKDGKIRASIEQGNWQEVRNAIQAEGIEIIELSKTSSLDGRMN</sequence>
<dbReference type="RefSeq" id="WP_307407933.1">
    <property type="nucleotide sequence ID" value="NZ_JAUSUR010000003.1"/>
</dbReference>
<organism evidence="6 7">
    <name type="scientific">Breznakia pachnodae</name>
    <dbReference type="NCBI Taxonomy" id="265178"/>
    <lineage>
        <taxon>Bacteria</taxon>
        <taxon>Bacillati</taxon>
        <taxon>Bacillota</taxon>
        <taxon>Erysipelotrichia</taxon>
        <taxon>Erysipelotrichales</taxon>
        <taxon>Erysipelotrichaceae</taxon>
        <taxon>Breznakia</taxon>
    </lineage>
</organism>
<name>A0ABU0E352_9FIRM</name>
<reference evidence="6 7" key="1">
    <citation type="submission" date="2023-07" db="EMBL/GenBank/DDBJ databases">
        <title>Genomic Encyclopedia of Type Strains, Phase IV (KMG-IV): sequencing the most valuable type-strain genomes for metagenomic binning, comparative biology and taxonomic classification.</title>
        <authorList>
            <person name="Goeker M."/>
        </authorList>
    </citation>
    <scope>NUCLEOTIDE SEQUENCE [LARGE SCALE GENOMIC DNA]</scope>
    <source>
        <strain evidence="6 7">DSM 16784</strain>
    </source>
</reference>
<dbReference type="PROSITE" id="PS50893">
    <property type="entry name" value="ABC_TRANSPORTER_2"/>
    <property type="match status" value="1"/>
</dbReference>
<evidence type="ECO:0000256" key="4">
    <source>
        <dbReference type="ARBA" id="ARBA00022840"/>
    </source>
</evidence>
<dbReference type="InterPro" id="IPR027417">
    <property type="entry name" value="P-loop_NTPase"/>
</dbReference>
<comment type="caution">
    <text evidence="6">The sequence shown here is derived from an EMBL/GenBank/DDBJ whole genome shotgun (WGS) entry which is preliminary data.</text>
</comment>
<dbReference type="EMBL" id="JAUSUR010000003">
    <property type="protein sequence ID" value="MDQ0361315.1"/>
    <property type="molecule type" value="Genomic_DNA"/>
</dbReference>
<dbReference type="InterPro" id="IPR003593">
    <property type="entry name" value="AAA+_ATPase"/>
</dbReference>
<evidence type="ECO:0000259" key="5">
    <source>
        <dbReference type="PROSITE" id="PS50893"/>
    </source>
</evidence>
<dbReference type="InterPro" id="IPR017871">
    <property type="entry name" value="ABC_transporter-like_CS"/>
</dbReference>
<protein>
    <submittedName>
        <fullName evidence="6">ABC-2 type transport system ATP-binding protein</fullName>
    </submittedName>
</protein>
<dbReference type="PANTHER" id="PTHR43335:SF4">
    <property type="entry name" value="ABC TRANSPORTER, ATP-BINDING PROTEIN"/>
    <property type="match status" value="1"/>
</dbReference>
<comment type="similarity">
    <text evidence="1">Belongs to the ABC transporter superfamily.</text>
</comment>
<dbReference type="GO" id="GO:0005524">
    <property type="term" value="F:ATP binding"/>
    <property type="evidence" value="ECO:0007669"/>
    <property type="project" value="UniProtKB-KW"/>
</dbReference>
<dbReference type="InterPro" id="IPR003439">
    <property type="entry name" value="ABC_transporter-like_ATP-bd"/>
</dbReference>
<dbReference type="Proteomes" id="UP001230220">
    <property type="component" value="Unassembled WGS sequence"/>
</dbReference>
<dbReference type="Gene3D" id="3.40.50.300">
    <property type="entry name" value="P-loop containing nucleotide triphosphate hydrolases"/>
    <property type="match status" value="1"/>
</dbReference>
<evidence type="ECO:0000256" key="3">
    <source>
        <dbReference type="ARBA" id="ARBA00022741"/>
    </source>
</evidence>
<dbReference type="SMART" id="SM00382">
    <property type="entry name" value="AAA"/>
    <property type="match status" value="1"/>
</dbReference>
<dbReference type="Pfam" id="PF00005">
    <property type="entry name" value="ABC_tran"/>
    <property type="match status" value="1"/>
</dbReference>
<dbReference type="PANTHER" id="PTHR43335">
    <property type="entry name" value="ABC TRANSPORTER, ATP-BINDING PROTEIN"/>
    <property type="match status" value="1"/>
</dbReference>
<evidence type="ECO:0000313" key="7">
    <source>
        <dbReference type="Proteomes" id="UP001230220"/>
    </source>
</evidence>
<proteinExistence type="inferred from homology"/>
<keyword evidence="3" id="KW-0547">Nucleotide-binding</keyword>
<evidence type="ECO:0000256" key="2">
    <source>
        <dbReference type="ARBA" id="ARBA00022448"/>
    </source>
</evidence>
<feature type="domain" description="ABC transporter" evidence="5">
    <location>
        <begin position="2"/>
        <end position="228"/>
    </location>
</feature>
<dbReference type="PROSITE" id="PS00211">
    <property type="entry name" value="ABC_TRANSPORTER_1"/>
    <property type="match status" value="1"/>
</dbReference>